<comment type="subcellular location">
    <subcellularLocation>
        <location evidence="4">Cell outer membrane</location>
        <topology evidence="4">Lipid-anchor</topology>
    </subcellularLocation>
</comment>
<dbReference type="NCBIfam" id="TIGR03300">
    <property type="entry name" value="assembly_YfgL"/>
    <property type="match status" value="1"/>
</dbReference>
<dbReference type="STRING" id="180197.SAMN02982919_01118"/>
<keyword evidence="2 4" id="KW-0472">Membrane</keyword>
<feature type="chain" id="PRO_5011803490" description="Outer membrane protein assembly factor BamB" evidence="5">
    <location>
        <begin position="29"/>
        <end position="387"/>
    </location>
</feature>
<dbReference type="SMART" id="SM00564">
    <property type="entry name" value="PQQ"/>
    <property type="match status" value="5"/>
</dbReference>
<evidence type="ECO:0000256" key="1">
    <source>
        <dbReference type="ARBA" id="ARBA00022729"/>
    </source>
</evidence>
<dbReference type="PANTHER" id="PTHR34512:SF30">
    <property type="entry name" value="OUTER MEMBRANE PROTEIN ASSEMBLY FACTOR BAMB"/>
    <property type="match status" value="1"/>
</dbReference>
<evidence type="ECO:0000256" key="4">
    <source>
        <dbReference type="HAMAP-Rule" id="MF_00923"/>
    </source>
</evidence>
<dbReference type="Gene3D" id="2.130.10.10">
    <property type="entry name" value="YVTN repeat-like/Quinoprotein amine dehydrogenase"/>
    <property type="match status" value="1"/>
</dbReference>
<evidence type="ECO:0000313" key="7">
    <source>
        <dbReference type="EMBL" id="SEQ73714.1"/>
    </source>
</evidence>
<proteinExistence type="inferred from homology"/>
<dbReference type="SUPFAM" id="SSF50998">
    <property type="entry name" value="Quinoprotein alcohol dehydrogenase-like"/>
    <property type="match status" value="1"/>
</dbReference>
<dbReference type="EMBL" id="FOGD01000002">
    <property type="protein sequence ID" value="SEQ73714.1"/>
    <property type="molecule type" value="Genomic_DNA"/>
</dbReference>
<dbReference type="GO" id="GO:0051205">
    <property type="term" value="P:protein insertion into membrane"/>
    <property type="evidence" value="ECO:0007669"/>
    <property type="project" value="UniProtKB-UniRule"/>
</dbReference>
<keyword evidence="3 4" id="KW-0998">Cell outer membrane</keyword>
<dbReference type="InterPro" id="IPR002372">
    <property type="entry name" value="PQQ_rpt_dom"/>
</dbReference>
<comment type="subunit">
    <text evidence="4">Part of the Bam complex.</text>
</comment>
<dbReference type="PANTHER" id="PTHR34512">
    <property type="entry name" value="CELL SURFACE PROTEIN"/>
    <property type="match status" value="1"/>
</dbReference>
<dbReference type="GO" id="GO:0009279">
    <property type="term" value="C:cell outer membrane"/>
    <property type="evidence" value="ECO:0007669"/>
    <property type="project" value="UniProtKB-SubCell"/>
</dbReference>
<dbReference type="InterPro" id="IPR015943">
    <property type="entry name" value="WD40/YVTN_repeat-like_dom_sf"/>
</dbReference>
<dbReference type="GO" id="GO:0043165">
    <property type="term" value="P:Gram-negative-bacterium-type cell outer membrane assembly"/>
    <property type="evidence" value="ECO:0007669"/>
    <property type="project" value="UniProtKB-UniRule"/>
</dbReference>
<comment type="function">
    <text evidence="4">Part of the outer membrane protein assembly complex, which is involved in assembly and insertion of beta-barrel proteins into the outer membrane.</text>
</comment>
<dbReference type="Proteomes" id="UP000199766">
    <property type="component" value="Unassembled WGS sequence"/>
</dbReference>
<evidence type="ECO:0000313" key="8">
    <source>
        <dbReference type="Proteomes" id="UP000199766"/>
    </source>
</evidence>
<reference evidence="7 8" key="1">
    <citation type="submission" date="2016-10" db="EMBL/GenBank/DDBJ databases">
        <authorList>
            <person name="de Groot N.N."/>
        </authorList>
    </citation>
    <scope>NUCLEOTIDE SEQUENCE [LARGE SCALE GENOMIC DNA]</scope>
    <source>
        <strain evidence="7 8">ATCC 35958</strain>
    </source>
</reference>
<dbReference type="InterPro" id="IPR011047">
    <property type="entry name" value="Quinoprotein_ADH-like_sf"/>
</dbReference>
<keyword evidence="8" id="KW-1185">Reference proteome</keyword>
<sequence length="387" mass="40669">MKNSIYLRGFGRPSRLLAAMAAALLVSACSSWSSSPENKPQEVVLNAPLLGVQQAWTARVGTAFKPPLSMQAKGQVLTLASSDGEVTALDASTGRPLWHRALQEPLAAGVGADGDVAAVVSAHNELIVLVAGQEKWRQRLNAPVFTPPLVAGGRVFVLTADRNLLALDAGSGHQLWVQTPANSSENLVLRQAGVLTAINNTLLVGIYGRLAGVQPDTGTVLWESPLSIPRGTNEIERLVDVVGPVSKSNGVVCARAFQSAVGCLNASNGKILWTQKSQGMQGVNGDAQSLYGVESNGIVTAWNRSNGSPQWSSEQLKYRKLSAPLVLGRSVVVGDSAGNLYFLSKTDGSLLNRLTTDDSGISAQPVVAGNTLVVTTLAGKIYGFRPE</sequence>
<evidence type="ECO:0000256" key="2">
    <source>
        <dbReference type="ARBA" id="ARBA00023136"/>
    </source>
</evidence>
<protein>
    <recommendedName>
        <fullName evidence="4">Outer membrane protein assembly factor BamB</fullName>
    </recommendedName>
</protein>
<feature type="signal peptide" evidence="5">
    <location>
        <begin position="1"/>
        <end position="28"/>
    </location>
</feature>
<feature type="domain" description="Pyrrolo-quinoline quinone repeat" evidence="6">
    <location>
        <begin position="83"/>
        <end position="312"/>
    </location>
</feature>
<comment type="similarity">
    <text evidence="4">Belongs to the BamB family.</text>
</comment>
<dbReference type="InterPro" id="IPR017687">
    <property type="entry name" value="BamB"/>
</dbReference>
<dbReference type="Pfam" id="PF13360">
    <property type="entry name" value="PQQ_2"/>
    <property type="match status" value="1"/>
</dbReference>
<evidence type="ECO:0000259" key="6">
    <source>
        <dbReference type="Pfam" id="PF13360"/>
    </source>
</evidence>
<keyword evidence="1 4" id="KW-0732">Signal</keyword>
<keyword evidence="4" id="KW-0449">Lipoprotein</keyword>
<accession>A0A1H9IGL1</accession>
<name>A0A1H9IGL1_9BURK</name>
<dbReference type="AlphaFoldDB" id="A0A1H9IGL1"/>
<organism evidence="7 8">
    <name type="scientific">Giesbergeria anulus</name>
    <dbReference type="NCBI Taxonomy" id="180197"/>
    <lineage>
        <taxon>Bacteria</taxon>
        <taxon>Pseudomonadati</taxon>
        <taxon>Pseudomonadota</taxon>
        <taxon>Betaproteobacteria</taxon>
        <taxon>Burkholderiales</taxon>
        <taxon>Comamonadaceae</taxon>
        <taxon>Giesbergeria</taxon>
    </lineage>
</organism>
<dbReference type="PROSITE" id="PS51257">
    <property type="entry name" value="PROKAR_LIPOPROTEIN"/>
    <property type="match status" value="1"/>
</dbReference>
<gene>
    <name evidence="4" type="primary">bamB</name>
    <name evidence="7" type="ORF">SAMN02982919_01118</name>
</gene>
<keyword evidence="4" id="KW-0564">Palmitate</keyword>
<dbReference type="InterPro" id="IPR018391">
    <property type="entry name" value="PQQ_b-propeller_rpt"/>
</dbReference>
<evidence type="ECO:0000256" key="5">
    <source>
        <dbReference type="SAM" id="SignalP"/>
    </source>
</evidence>
<evidence type="ECO:0000256" key="3">
    <source>
        <dbReference type="ARBA" id="ARBA00023237"/>
    </source>
</evidence>
<dbReference type="HAMAP" id="MF_00923">
    <property type="entry name" value="OM_assembly_BamB"/>
    <property type="match status" value="1"/>
</dbReference>
<dbReference type="RefSeq" id="WP_281242821.1">
    <property type="nucleotide sequence ID" value="NZ_FOGD01000002.1"/>
</dbReference>